<sequence>MKELGLDHVAGSRIGEGSNCGISGGERRRVSIGVDLVHDPAVVLIDEPTSGLDSASALHVVSLLKSMALNQGKTIVFTIHQPGFRILELFDRVVLLSNGFVLHNGSIATS</sequence>
<dbReference type="EMBL" id="JBBPBK010000015">
    <property type="protein sequence ID" value="KAK9269681.1"/>
    <property type="molecule type" value="Genomic_DNA"/>
</dbReference>
<dbReference type="InterPro" id="IPR027417">
    <property type="entry name" value="P-loop_NTPase"/>
</dbReference>
<dbReference type="PANTHER" id="PTHR48041:SF53">
    <property type="entry name" value="ABC TRANSPORTER G FAMILY MEMBER 10"/>
    <property type="match status" value="1"/>
</dbReference>
<evidence type="ECO:0000256" key="5">
    <source>
        <dbReference type="ARBA" id="ARBA00023136"/>
    </source>
</evidence>
<evidence type="ECO:0000256" key="4">
    <source>
        <dbReference type="ARBA" id="ARBA00022989"/>
    </source>
</evidence>
<evidence type="ECO:0000256" key="2">
    <source>
        <dbReference type="ARBA" id="ARBA00022448"/>
    </source>
</evidence>
<dbReference type="Proteomes" id="UP001415857">
    <property type="component" value="Unassembled WGS sequence"/>
</dbReference>
<keyword evidence="2" id="KW-0813">Transport</keyword>
<dbReference type="GO" id="GO:0016887">
    <property type="term" value="F:ATP hydrolysis activity"/>
    <property type="evidence" value="ECO:0007669"/>
    <property type="project" value="InterPro"/>
</dbReference>
<reference evidence="7 8" key="1">
    <citation type="journal article" date="2024" name="Plant J.">
        <title>Genome sequences and population genomics reveal climatic adaptation and genomic divergence between two closely related sweetgum species.</title>
        <authorList>
            <person name="Xu W.Q."/>
            <person name="Ren C.Q."/>
            <person name="Zhang X.Y."/>
            <person name="Comes H.P."/>
            <person name="Liu X.H."/>
            <person name="Li Y.G."/>
            <person name="Kettle C.J."/>
            <person name="Jalonen R."/>
            <person name="Gaisberger H."/>
            <person name="Ma Y.Z."/>
            <person name="Qiu Y.X."/>
        </authorList>
    </citation>
    <scope>NUCLEOTIDE SEQUENCE [LARGE SCALE GENOMIC DNA]</scope>
    <source>
        <strain evidence="7">Hangzhou</strain>
    </source>
</reference>
<keyword evidence="3" id="KW-0812">Transmembrane</keyword>
<gene>
    <name evidence="7" type="ORF">L1049_001459</name>
</gene>
<evidence type="ECO:0000313" key="8">
    <source>
        <dbReference type="Proteomes" id="UP001415857"/>
    </source>
</evidence>
<dbReference type="AlphaFoldDB" id="A0AAP0NCF6"/>
<dbReference type="PANTHER" id="PTHR48041">
    <property type="entry name" value="ABC TRANSPORTER G FAMILY MEMBER 28"/>
    <property type="match status" value="1"/>
</dbReference>
<keyword evidence="4" id="KW-1133">Transmembrane helix</keyword>
<proteinExistence type="predicted"/>
<dbReference type="Gene3D" id="3.40.50.300">
    <property type="entry name" value="P-loop containing nucleotide triphosphate hydrolases"/>
    <property type="match status" value="1"/>
</dbReference>
<protein>
    <recommendedName>
        <fullName evidence="6">ABC transporter domain-containing protein</fullName>
    </recommendedName>
</protein>
<dbReference type="GO" id="GO:0016020">
    <property type="term" value="C:membrane"/>
    <property type="evidence" value="ECO:0007669"/>
    <property type="project" value="UniProtKB-SubCell"/>
</dbReference>
<evidence type="ECO:0000256" key="3">
    <source>
        <dbReference type="ARBA" id="ARBA00022692"/>
    </source>
</evidence>
<dbReference type="InterPro" id="IPR003439">
    <property type="entry name" value="ABC_transporter-like_ATP-bd"/>
</dbReference>
<feature type="domain" description="ABC transporter" evidence="6">
    <location>
        <begin position="1"/>
        <end position="50"/>
    </location>
</feature>
<name>A0AAP0NCF6_LIQFO</name>
<dbReference type="Pfam" id="PF00005">
    <property type="entry name" value="ABC_tran"/>
    <property type="match status" value="1"/>
</dbReference>
<dbReference type="InterPro" id="IPR050352">
    <property type="entry name" value="ABCG_transporters"/>
</dbReference>
<evidence type="ECO:0000256" key="1">
    <source>
        <dbReference type="ARBA" id="ARBA00004141"/>
    </source>
</evidence>
<keyword evidence="5" id="KW-0472">Membrane</keyword>
<evidence type="ECO:0000313" key="7">
    <source>
        <dbReference type="EMBL" id="KAK9269681.1"/>
    </source>
</evidence>
<organism evidence="7 8">
    <name type="scientific">Liquidambar formosana</name>
    <name type="common">Formosan gum</name>
    <dbReference type="NCBI Taxonomy" id="63359"/>
    <lineage>
        <taxon>Eukaryota</taxon>
        <taxon>Viridiplantae</taxon>
        <taxon>Streptophyta</taxon>
        <taxon>Embryophyta</taxon>
        <taxon>Tracheophyta</taxon>
        <taxon>Spermatophyta</taxon>
        <taxon>Magnoliopsida</taxon>
        <taxon>eudicotyledons</taxon>
        <taxon>Gunneridae</taxon>
        <taxon>Pentapetalae</taxon>
        <taxon>Saxifragales</taxon>
        <taxon>Altingiaceae</taxon>
        <taxon>Liquidambar</taxon>
    </lineage>
</organism>
<accession>A0AAP0NCF6</accession>
<evidence type="ECO:0000259" key="6">
    <source>
        <dbReference type="Pfam" id="PF00005"/>
    </source>
</evidence>
<dbReference type="GO" id="GO:0042626">
    <property type="term" value="F:ATPase-coupled transmembrane transporter activity"/>
    <property type="evidence" value="ECO:0007669"/>
    <property type="project" value="TreeGrafter"/>
</dbReference>
<comment type="caution">
    <text evidence="7">The sequence shown here is derived from an EMBL/GenBank/DDBJ whole genome shotgun (WGS) entry which is preliminary data.</text>
</comment>
<keyword evidence="8" id="KW-1185">Reference proteome</keyword>
<dbReference type="GO" id="GO:0005524">
    <property type="term" value="F:ATP binding"/>
    <property type="evidence" value="ECO:0007669"/>
    <property type="project" value="InterPro"/>
</dbReference>
<comment type="subcellular location">
    <subcellularLocation>
        <location evidence="1">Membrane</location>
        <topology evidence="1">Multi-pass membrane protein</topology>
    </subcellularLocation>
</comment>
<dbReference type="SUPFAM" id="SSF52540">
    <property type="entry name" value="P-loop containing nucleoside triphosphate hydrolases"/>
    <property type="match status" value="1"/>
</dbReference>